<keyword evidence="3" id="KW-0804">Transcription</keyword>
<dbReference type="Pfam" id="PF00440">
    <property type="entry name" value="TetR_N"/>
    <property type="match status" value="1"/>
</dbReference>
<dbReference type="InterPro" id="IPR036271">
    <property type="entry name" value="Tet_transcr_reg_TetR-rel_C_sf"/>
</dbReference>
<dbReference type="Gene3D" id="1.10.10.60">
    <property type="entry name" value="Homeodomain-like"/>
    <property type="match status" value="1"/>
</dbReference>
<name>A0ABM8FR93_9MICO</name>
<keyword evidence="2 4" id="KW-0238">DNA-binding</keyword>
<evidence type="ECO:0000313" key="7">
    <source>
        <dbReference type="Proteomes" id="UP001321543"/>
    </source>
</evidence>
<evidence type="ECO:0000256" key="2">
    <source>
        <dbReference type="ARBA" id="ARBA00023125"/>
    </source>
</evidence>
<sequence length="186" mass="20138">MRWDATQSGILDTAGRLIAHRGVGGLTVAELAREAGVSRPTIYRNWAGADEVVRAALLQRVHALLADVPMADSREGIVSAVMRFSASFRSDPVYAALLDREPEVFTRYTLQRFGASQRAILQWMAASIAAAQAVGSVRPGEPQHIAVMMLLIAQSAILSYGTVADLIDDGSWDHELRTALDGLLRP</sequence>
<organism evidence="6 7">
    <name type="scientific">Microbacterium suwonense</name>
    <dbReference type="NCBI Taxonomy" id="683047"/>
    <lineage>
        <taxon>Bacteria</taxon>
        <taxon>Bacillati</taxon>
        <taxon>Actinomycetota</taxon>
        <taxon>Actinomycetes</taxon>
        <taxon>Micrococcales</taxon>
        <taxon>Microbacteriaceae</taxon>
        <taxon>Microbacterium</taxon>
    </lineage>
</organism>
<keyword evidence="1" id="KW-0805">Transcription regulation</keyword>
<feature type="domain" description="HTH tetR-type" evidence="5">
    <location>
        <begin position="4"/>
        <end position="64"/>
    </location>
</feature>
<accession>A0ABM8FR93</accession>
<dbReference type="PROSITE" id="PS50977">
    <property type="entry name" value="HTH_TETR_2"/>
    <property type="match status" value="1"/>
</dbReference>
<reference evidence="7" key="1">
    <citation type="journal article" date="2019" name="Int. J. Syst. Evol. Microbiol.">
        <title>The Global Catalogue of Microorganisms (GCM) 10K type strain sequencing project: providing services to taxonomists for standard genome sequencing and annotation.</title>
        <authorList>
            <consortium name="The Broad Institute Genomics Platform"/>
            <consortium name="The Broad Institute Genome Sequencing Center for Infectious Disease"/>
            <person name="Wu L."/>
            <person name="Ma J."/>
        </authorList>
    </citation>
    <scope>NUCLEOTIDE SEQUENCE [LARGE SCALE GENOMIC DNA]</scope>
    <source>
        <strain evidence="7">NBRC 106310</strain>
    </source>
</reference>
<dbReference type="Gene3D" id="1.10.357.10">
    <property type="entry name" value="Tetracycline Repressor, domain 2"/>
    <property type="match status" value="1"/>
</dbReference>
<dbReference type="InterPro" id="IPR009057">
    <property type="entry name" value="Homeodomain-like_sf"/>
</dbReference>
<evidence type="ECO:0000256" key="4">
    <source>
        <dbReference type="PROSITE-ProRule" id="PRU00335"/>
    </source>
</evidence>
<protein>
    <submittedName>
        <fullName evidence="6">TetR family transcriptional regulator</fullName>
    </submittedName>
</protein>
<dbReference type="SUPFAM" id="SSF48498">
    <property type="entry name" value="Tetracyclin repressor-like, C-terminal domain"/>
    <property type="match status" value="1"/>
</dbReference>
<keyword evidence="7" id="KW-1185">Reference proteome</keyword>
<evidence type="ECO:0000256" key="1">
    <source>
        <dbReference type="ARBA" id="ARBA00023015"/>
    </source>
</evidence>
<dbReference type="PRINTS" id="PR00455">
    <property type="entry name" value="HTHTETR"/>
</dbReference>
<feature type="DNA-binding region" description="H-T-H motif" evidence="4">
    <location>
        <begin position="27"/>
        <end position="46"/>
    </location>
</feature>
<dbReference type="InterPro" id="IPR001647">
    <property type="entry name" value="HTH_TetR"/>
</dbReference>
<proteinExistence type="predicted"/>
<dbReference type="EMBL" id="AP027728">
    <property type="protein sequence ID" value="BDZ38206.1"/>
    <property type="molecule type" value="Genomic_DNA"/>
</dbReference>
<evidence type="ECO:0000259" key="5">
    <source>
        <dbReference type="PROSITE" id="PS50977"/>
    </source>
</evidence>
<gene>
    <name evidence="6" type="ORF">GCM10025863_08200</name>
</gene>
<dbReference type="Proteomes" id="UP001321543">
    <property type="component" value="Chromosome"/>
</dbReference>
<dbReference type="InterPro" id="IPR050109">
    <property type="entry name" value="HTH-type_TetR-like_transc_reg"/>
</dbReference>
<dbReference type="SUPFAM" id="SSF46689">
    <property type="entry name" value="Homeodomain-like"/>
    <property type="match status" value="1"/>
</dbReference>
<dbReference type="PANTHER" id="PTHR30055">
    <property type="entry name" value="HTH-TYPE TRANSCRIPTIONAL REGULATOR RUTR"/>
    <property type="match status" value="1"/>
</dbReference>
<evidence type="ECO:0000256" key="3">
    <source>
        <dbReference type="ARBA" id="ARBA00023163"/>
    </source>
</evidence>
<dbReference type="PANTHER" id="PTHR30055:SF234">
    <property type="entry name" value="HTH-TYPE TRANSCRIPTIONAL REGULATOR BETI"/>
    <property type="match status" value="1"/>
</dbReference>
<evidence type="ECO:0000313" key="6">
    <source>
        <dbReference type="EMBL" id="BDZ38206.1"/>
    </source>
</evidence>